<dbReference type="Proteomes" id="UP000294395">
    <property type="component" value="Chromosome"/>
</dbReference>
<dbReference type="Proteomes" id="UP000463868">
    <property type="component" value="Chromosome"/>
</dbReference>
<proteinExistence type="predicted"/>
<organism evidence="3 5">
    <name type="scientific">Acinetobacter haemolyticus</name>
    <dbReference type="NCBI Taxonomy" id="29430"/>
    <lineage>
        <taxon>Bacteria</taxon>
        <taxon>Pseudomonadati</taxon>
        <taxon>Pseudomonadota</taxon>
        <taxon>Gammaproteobacteria</taxon>
        <taxon>Moraxellales</taxon>
        <taxon>Moraxellaceae</taxon>
        <taxon>Acinetobacter</taxon>
    </lineage>
</organism>
<dbReference type="InterPro" id="IPR025951">
    <property type="entry name" value="GXWXG_dom"/>
</dbReference>
<accession>A0A1L6KQP3</accession>
<evidence type="ECO:0000313" key="3">
    <source>
        <dbReference type="EMBL" id="QBQ17223.1"/>
    </source>
</evidence>
<dbReference type="EMBL" id="CP038009">
    <property type="protein sequence ID" value="QBQ17223.1"/>
    <property type="molecule type" value="Genomic_DNA"/>
</dbReference>
<protein>
    <submittedName>
        <fullName evidence="3">DUF4334 domain-containing protein</fullName>
    </submittedName>
</protein>
<dbReference type="Pfam" id="PF14232">
    <property type="entry name" value="DUF4334"/>
    <property type="match status" value="1"/>
</dbReference>
<dbReference type="InterPro" id="IPR025568">
    <property type="entry name" value="DUF4334"/>
</dbReference>
<feature type="domain" description="DUF4334" evidence="2">
    <location>
        <begin position="116"/>
        <end position="171"/>
    </location>
</feature>
<dbReference type="Gene3D" id="2.40.128.580">
    <property type="entry name" value="GXWXG domain"/>
    <property type="match status" value="1"/>
</dbReference>
<dbReference type="EMBL" id="CP031976">
    <property type="protein sequence ID" value="QHI14453.1"/>
    <property type="molecule type" value="Genomic_DNA"/>
</dbReference>
<evidence type="ECO:0000259" key="1">
    <source>
        <dbReference type="Pfam" id="PF14231"/>
    </source>
</evidence>
<dbReference type="AlphaFoldDB" id="A0A1L6KQP3"/>
<dbReference type="KEGG" id="ahl:AHTJS_14265"/>
<dbReference type="OrthoDB" id="8905397at2"/>
<dbReference type="GeneID" id="56330358"/>
<dbReference type="Pfam" id="PF14231">
    <property type="entry name" value="GXWXG"/>
    <property type="match status" value="1"/>
</dbReference>
<feature type="domain" description="GXWXG" evidence="1">
    <location>
        <begin position="20"/>
        <end position="74"/>
    </location>
</feature>
<evidence type="ECO:0000259" key="2">
    <source>
        <dbReference type="Pfam" id="PF14232"/>
    </source>
</evidence>
<reference evidence="4 6" key="1">
    <citation type="submission" date="2018-08" db="EMBL/GenBank/DDBJ databases">
        <title>Analysis of the genomic diversity of Mexican Acinetobacter haemolyticus clinical isolates.</title>
        <authorList>
            <person name="Castro-Jaimes S."/>
            <person name="Cevallos M.A."/>
        </authorList>
    </citation>
    <scope>NUCLEOTIDE SEQUENCE [LARGE SCALE GENOMIC DNA]</scope>
    <source>
        <strain evidence="4 6">AN43</strain>
    </source>
</reference>
<name>A0A1L6KQP3_ACIHA</name>
<sequence length="180" mass="21208">MNILELLQGKKMNSQEMVGFFDHLDEIDCEFMHGQWKGLEVFTDHPMNGVLDHANWYGKLFVDNETVFPLVLFNPKRTALFSIDPKWLPLSLDFNLLKRNSQYLVGALRLLKTDKSKARLRMTEFRGKSSATMIYDEKPIHDVFRRIDQDTVLGWMDLKDQSQPYFFILIRDDMSKLNLE</sequence>
<reference evidence="3 5" key="2">
    <citation type="submission" date="2019-03" db="EMBL/GenBank/DDBJ databases">
        <title>Complete genome sequence of two outbreak-associated Acinetobacter haemolyticus strains.</title>
        <authorList>
            <person name="Bai L."/>
            <person name="Zhang S.-C."/>
            <person name="Deng Y."/>
            <person name="Song C.-C."/>
            <person name="Kang G.-B."/>
            <person name="Dong Y."/>
            <person name="Wang Y."/>
            <person name="Gao F."/>
            <person name="Huang H."/>
        </authorList>
    </citation>
    <scope>NUCLEOTIDE SEQUENCE [LARGE SCALE GENOMIC DNA]</scope>
    <source>
        <strain evidence="3 5">TJR01</strain>
    </source>
</reference>
<gene>
    <name evidence="4" type="ORF">AhaeAN43_14320</name>
    <name evidence="3" type="ORF">AHTJR_13500</name>
</gene>
<dbReference type="RefSeq" id="WP_005083657.1">
    <property type="nucleotide sequence ID" value="NZ_BBSE01000018.1"/>
</dbReference>
<dbReference type="STRING" id="29430.AHTJS_14265"/>
<evidence type="ECO:0000313" key="5">
    <source>
        <dbReference type="Proteomes" id="UP000294395"/>
    </source>
</evidence>
<evidence type="ECO:0000313" key="4">
    <source>
        <dbReference type="EMBL" id="QHI14453.1"/>
    </source>
</evidence>
<evidence type="ECO:0000313" key="6">
    <source>
        <dbReference type="Proteomes" id="UP000463868"/>
    </source>
</evidence>